<dbReference type="Pfam" id="PF01243">
    <property type="entry name" value="PNPOx_N"/>
    <property type="match status" value="1"/>
</dbReference>
<reference evidence="2 3" key="1">
    <citation type="submission" date="2018-03" db="EMBL/GenBank/DDBJ databases">
        <title>Genomic Encyclopedia of Type Strains, Phase III (KMG-III): the genomes of soil and plant-associated and newly described type strains.</title>
        <authorList>
            <person name="Whitman W."/>
        </authorList>
    </citation>
    <scope>NUCLEOTIDE SEQUENCE [LARGE SCALE GENOMIC DNA]</scope>
    <source>
        <strain evidence="2 3">CGMCC 4.7125</strain>
    </source>
</reference>
<gene>
    <name evidence="2" type="ORF">B0I33_106150</name>
</gene>
<evidence type="ECO:0000259" key="1">
    <source>
        <dbReference type="Pfam" id="PF01243"/>
    </source>
</evidence>
<dbReference type="RefSeq" id="WP_106179594.1">
    <property type="nucleotide sequence ID" value="NZ_PVNH01000006.1"/>
</dbReference>
<comment type="caution">
    <text evidence="2">The sequence shown here is derived from an EMBL/GenBank/DDBJ whole genome shotgun (WGS) entry which is preliminary data.</text>
</comment>
<dbReference type="OrthoDB" id="3627463at2"/>
<organism evidence="2 3">
    <name type="scientific">Prauserella shujinwangii</name>
    <dbReference type="NCBI Taxonomy" id="1453103"/>
    <lineage>
        <taxon>Bacteria</taxon>
        <taxon>Bacillati</taxon>
        <taxon>Actinomycetota</taxon>
        <taxon>Actinomycetes</taxon>
        <taxon>Pseudonocardiales</taxon>
        <taxon>Pseudonocardiaceae</taxon>
        <taxon>Prauserella</taxon>
    </lineage>
</organism>
<sequence>MANHIELVARTLAERRSAAQERVQAGSQFWLASGSSQGPHLIPVAYVWDSGEFVTATFERSRTVSNLKRTSHARIALGDTTDVVMVDARARFVPVPAIDPDLADRYAEVSHDPRSMPGFVYIRLTPERIQVWNGFHEFSGRTVMQNSRWLTAPVD</sequence>
<dbReference type="Gene3D" id="2.30.110.10">
    <property type="entry name" value="Electron Transport, Fmn-binding Protein, Chain A"/>
    <property type="match status" value="1"/>
</dbReference>
<dbReference type="SUPFAM" id="SSF50475">
    <property type="entry name" value="FMN-binding split barrel"/>
    <property type="match status" value="1"/>
</dbReference>
<dbReference type="InterPro" id="IPR011576">
    <property type="entry name" value="Pyridox_Oxase_N"/>
</dbReference>
<accession>A0A2T0LTM4</accession>
<dbReference type="Proteomes" id="UP000238362">
    <property type="component" value="Unassembled WGS sequence"/>
</dbReference>
<dbReference type="AlphaFoldDB" id="A0A2T0LTM4"/>
<dbReference type="InterPro" id="IPR012349">
    <property type="entry name" value="Split_barrel_FMN-bd"/>
</dbReference>
<evidence type="ECO:0000313" key="2">
    <source>
        <dbReference type="EMBL" id="PRX47053.1"/>
    </source>
</evidence>
<feature type="domain" description="Pyridoxamine 5'-phosphate oxidase N-terminal" evidence="1">
    <location>
        <begin position="18"/>
        <end position="132"/>
    </location>
</feature>
<evidence type="ECO:0000313" key="3">
    <source>
        <dbReference type="Proteomes" id="UP000238362"/>
    </source>
</evidence>
<proteinExistence type="predicted"/>
<dbReference type="EMBL" id="PVNH01000006">
    <property type="protein sequence ID" value="PRX47053.1"/>
    <property type="molecule type" value="Genomic_DNA"/>
</dbReference>
<protein>
    <submittedName>
        <fullName evidence="2">Pyridoxamine 5'-phosphate oxidase</fullName>
    </submittedName>
</protein>
<name>A0A2T0LTM4_9PSEU</name>
<keyword evidence="3" id="KW-1185">Reference proteome</keyword>